<dbReference type="PIRSF" id="PIRSF026673">
    <property type="entry name" value="UCP026673_ion_chan"/>
    <property type="match status" value="1"/>
</dbReference>
<dbReference type="Gene3D" id="2.30.30.60">
    <property type="match status" value="1"/>
</dbReference>
<name>A0A6M8HSY9_9PROT</name>
<feature type="transmembrane region" description="Helical" evidence="6">
    <location>
        <begin position="54"/>
        <end position="72"/>
    </location>
</feature>
<dbReference type="AlphaFoldDB" id="A0A6M8HSY9"/>
<dbReference type="PANTHER" id="PTHR30221">
    <property type="entry name" value="SMALL-CONDUCTANCE MECHANOSENSITIVE CHANNEL"/>
    <property type="match status" value="1"/>
</dbReference>
<protein>
    <recommendedName>
        <fullName evidence="6">Small-conductance mechanosensitive channel</fullName>
    </recommendedName>
</protein>
<dbReference type="SUPFAM" id="SSF50182">
    <property type="entry name" value="Sm-like ribonucleoproteins"/>
    <property type="match status" value="1"/>
</dbReference>
<keyword evidence="6" id="KW-0406">Ion transport</keyword>
<dbReference type="InterPro" id="IPR016846">
    <property type="entry name" value="cNMP-bd_ion_channel"/>
</dbReference>
<dbReference type="InterPro" id="IPR011066">
    <property type="entry name" value="MscS_channel_C_sf"/>
</dbReference>
<dbReference type="InterPro" id="IPR045275">
    <property type="entry name" value="MscS_archaea/bacteria_type"/>
</dbReference>
<evidence type="ECO:0000259" key="7">
    <source>
        <dbReference type="PROSITE" id="PS50042"/>
    </source>
</evidence>
<keyword evidence="2" id="KW-1003">Cell membrane</keyword>
<dbReference type="Proteomes" id="UP000500767">
    <property type="component" value="Chromosome"/>
</dbReference>
<dbReference type="Pfam" id="PF00924">
    <property type="entry name" value="MS_channel_2nd"/>
    <property type="match status" value="1"/>
</dbReference>
<gene>
    <name evidence="8" type="ORF">HN018_16680</name>
</gene>
<keyword evidence="6" id="KW-0813">Transport</keyword>
<dbReference type="InterPro" id="IPR014710">
    <property type="entry name" value="RmlC-like_jellyroll"/>
</dbReference>
<evidence type="ECO:0000256" key="5">
    <source>
        <dbReference type="ARBA" id="ARBA00023136"/>
    </source>
</evidence>
<dbReference type="Gene3D" id="2.60.120.10">
    <property type="entry name" value="Jelly Rolls"/>
    <property type="match status" value="1"/>
</dbReference>
<evidence type="ECO:0000256" key="2">
    <source>
        <dbReference type="ARBA" id="ARBA00022475"/>
    </source>
</evidence>
<dbReference type="SMART" id="SM00100">
    <property type="entry name" value="cNMP"/>
    <property type="match status" value="1"/>
</dbReference>
<sequence>MCARDRRVLGPSSRIARPEVAVDAHSLLLSATLIVAGALILPLLFRGWPLWGRAAWNIVALVVLTILLPRIFGSPVLPHFHVGPANVRFWEQLVDAGWWTIAARSAVGVARLVVMLETRSRETRFMSDLIAGAVYISTALVVVNFVFGVPIGGLLATSGVLAIILGLALQSTLSDVFSGIAVGIEKPYRTGDLLWVEGGVEGHVVQVNWRSTHIATGQNNIAIVPNSVMAKARLVNYTLRTTARRETITVRLDPGASPEDCMAALVAAVAASRMPLDTPAAGVSAVGLQGDGATYEISFSVASSDKLGAARTELFALVQRHLRHAGIGLAVAGQATVPRLPVPTPAELLQQSNLFGMIPDSQRNLLAEKLVEIRLGIGNTLIRQHDKPEALFLVASGTVEITSDTPGLSHVLHRMSPGGSLGAIGLITGAPYVATATALTPVRAYRLDGPAIAEAIRTSPGLATALEELALRSQAAIAEDLASHQDGELARPELFLTRMRSFLHRLSSDTPRRSA</sequence>
<proteinExistence type="inferred from homology"/>
<evidence type="ECO:0000313" key="9">
    <source>
        <dbReference type="Proteomes" id="UP000500767"/>
    </source>
</evidence>
<evidence type="ECO:0000256" key="4">
    <source>
        <dbReference type="ARBA" id="ARBA00022989"/>
    </source>
</evidence>
<feature type="transmembrane region" description="Helical" evidence="6">
    <location>
        <begin position="27"/>
        <end position="45"/>
    </location>
</feature>
<dbReference type="EMBL" id="CP053708">
    <property type="protein sequence ID" value="QKE91452.1"/>
    <property type="molecule type" value="Genomic_DNA"/>
</dbReference>
<dbReference type="InterPro" id="IPR006685">
    <property type="entry name" value="MscS_channel_2nd"/>
</dbReference>
<keyword evidence="4 6" id="KW-1133">Transmembrane helix</keyword>
<dbReference type="Pfam" id="PF00027">
    <property type="entry name" value="cNMP_binding"/>
    <property type="match status" value="1"/>
</dbReference>
<dbReference type="SUPFAM" id="SSF51206">
    <property type="entry name" value="cAMP-binding domain-like"/>
    <property type="match status" value="1"/>
</dbReference>
<dbReference type="CDD" id="cd00038">
    <property type="entry name" value="CAP_ED"/>
    <property type="match status" value="1"/>
</dbReference>
<comment type="similarity">
    <text evidence="6">Belongs to the MscS (TC 1.A.23) family.</text>
</comment>
<dbReference type="GO" id="GO:0008381">
    <property type="term" value="F:mechanosensitive monoatomic ion channel activity"/>
    <property type="evidence" value="ECO:0007669"/>
    <property type="project" value="InterPro"/>
</dbReference>
<dbReference type="GO" id="GO:0005886">
    <property type="term" value="C:plasma membrane"/>
    <property type="evidence" value="ECO:0007669"/>
    <property type="project" value="UniProtKB-SubCell"/>
</dbReference>
<keyword evidence="6" id="KW-0407">Ion channel</keyword>
<reference evidence="8 9" key="1">
    <citation type="journal article" date="2014" name="World J. Microbiol. Biotechnol.">
        <title>Biodiversity and physiological characteristics of Antarctic and Arctic lichens-associated bacteria.</title>
        <authorList>
            <person name="Lee Y.M."/>
            <person name="Kim E.H."/>
            <person name="Lee H.K."/>
            <person name="Hong S.G."/>
        </authorList>
    </citation>
    <scope>NUCLEOTIDE SEQUENCE [LARGE SCALE GENOMIC DNA]</scope>
    <source>
        <strain evidence="8 9">PAMC 26569</strain>
    </source>
</reference>
<dbReference type="SUPFAM" id="SSF82689">
    <property type="entry name" value="Mechanosensitive channel protein MscS (YggB), C-terminal domain"/>
    <property type="match status" value="1"/>
</dbReference>
<accession>A0A6M8HSY9</accession>
<feature type="domain" description="Cyclic nucleotide-binding" evidence="7">
    <location>
        <begin position="354"/>
        <end position="448"/>
    </location>
</feature>
<keyword evidence="9" id="KW-1185">Reference proteome</keyword>
<dbReference type="InterPro" id="IPR023408">
    <property type="entry name" value="MscS_beta-dom_sf"/>
</dbReference>
<dbReference type="PANTHER" id="PTHR30221:SF1">
    <property type="entry name" value="SMALL-CONDUCTANCE MECHANOSENSITIVE CHANNEL"/>
    <property type="match status" value="1"/>
</dbReference>
<dbReference type="InterPro" id="IPR018490">
    <property type="entry name" value="cNMP-bd_dom_sf"/>
</dbReference>
<keyword evidence="6" id="KW-0997">Cell inner membrane</keyword>
<keyword evidence="3 6" id="KW-0812">Transmembrane</keyword>
<comment type="caution">
    <text evidence="6">Lacks conserved residue(s) required for the propagation of feature annotation.</text>
</comment>
<evidence type="ECO:0000256" key="1">
    <source>
        <dbReference type="ARBA" id="ARBA00004651"/>
    </source>
</evidence>
<evidence type="ECO:0000313" key="8">
    <source>
        <dbReference type="EMBL" id="QKE91452.1"/>
    </source>
</evidence>
<comment type="subcellular location">
    <subcellularLocation>
        <location evidence="6">Cell inner membrane</location>
        <topology evidence="6">Multi-pass membrane protein</topology>
    </subcellularLocation>
    <subcellularLocation>
        <location evidence="1">Cell membrane</location>
        <topology evidence="1">Multi-pass membrane protein</topology>
    </subcellularLocation>
</comment>
<evidence type="ECO:0000256" key="6">
    <source>
        <dbReference type="RuleBase" id="RU369025"/>
    </source>
</evidence>
<dbReference type="InterPro" id="IPR000595">
    <property type="entry name" value="cNMP-bd_dom"/>
</dbReference>
<comment type="function">
    <text evidence="6">Mechanosensitive channel that participates in the regulation of osmotic pressure changes within the cell, opening in response to stretch forces in the membrane lipid bilayer, without the need for other proteins. Contributes to normal resistance to hypoosmotic shock. Forms an ion channel of 1.0 nanosiemens conductance with a slight preference for anions.</text>
</comment>
<evidence type="ECO:0000256" key="3">
    <source>
        <dbReference type="ARBA" id="ARBA00022692"/>
    </source>
</evidence>
<organism evidence="8 9">
    <name type="scientific">Lichenicola cladoniae</name>
    <dbReference type="NCBI Taxonomy" id="1484109"/>
    <lineage>
        <taxon>Bacteria</taxon>
        <taxon>Pseudomonadati</taxon>
        <taxon>Pseudomonadota</taxon>
        <taxon>Alphaproteobacteria</taxon>
        <taxon>Acetobacterales</taxon>
        <taxon>Acetobacteraceae</taxon>
        <taxon>Lichenicola</taxon>
    </lineage>
</organism>
<dbReference type="InterPro" id="IPR010920">
    <property type="entry name" value="LSM_dom_sf"/>
</dbReference>
<dbReference type="Gene3D" id="1.10.287.1260">
    <property type="match status" value="1"/>
</dbReference>
<dbReference type="RefSeq" id="WP_171833021.1">
    <property type="nucleotide sequence ID" value="NZ_CP053708.1"/>
</dbReference>
<comment type="subunit">
    <text evidence="6">Homoheptamer.</text>
</comment>
<dbReference type="PROSITE" id="PS50042">
    <property type="entry name" value="CNMP_BINDING_3"/>
    <property type="match status" value="1"/>
</dbReference>
<keyword evidence="5 6" id="KW-0472">Membrane</keyword>
<feature type="transmembrane region" description="Helical" evidence="6">
    <location>
        <begin position="126"/>
        <end position="145"/>
    </location>
</feature>
<dbReference type="KEGG" id="lck:HN018_16680"/>